<feature type="compositionally biased region" description="Basic and acidic residues" evidence="1">
    <location>
        <begin position="148"/>
        <end position="161"/>
    </location>
</feature>
<sequence length="176" mass="19590">MSNDDSRGNESPDRRNASTTRITDGGTRPVKRRLEAIDYLTRRLLADVQDATGIDPSPDTRREVVRRLREIRAETSRVGLLLIGPEAAIPYRPAGEPNPEFEFAIVDPESALVPSDTAHVIGDHRETDETPADTNTTQTTDDTTQIPDDDHNQTTDDHEQTPDDTDCDQARGDRDE</sequence>
<dbReference type="Proteomes" id="UP001595821">
    <property type="component" value="Unassembled WGS sequence"/>
</dbReference>
<evidence type="ECO:0000256" key="1">
    <source>
        <dbReference type="SAM" id="MobiDB-lite"/>
    </source>
</evidence>
<evidence type="ECO:0000313" key="3">
    <source>
        <dbReference type="Proteomes" id="UP001595821"/>
    </source>
</evidence>
<gene>
    <name evidence="2" type="ORF">ACFOZ7_11920</name>
</gene>
<protein>
    <submittedName>
        <fullName evidence="2">Uncharacterized protein</fullName>
    </submittedName>
</protein>
<dbReference type="AlphaFoldDB" id="A0ABD5P0U2"/>
<name>A0ABD5P0U2_9EURY</name>
<organism evidence="2 3">
    <name type="scientific">Natribaculum luteum</name>
    <dbReference type="NCBI Taxonomy" id="1586232"/>
    <lineage>
        <taxon>Archaea</taxon>
        <taxon>Methanobacteriati</taxon>
        <taxon>Methanobacteriota</taxon>
        <taxon>Stenosarchaea group</taxon>
        <taxon>Halobacteria</taxon>
        <taxon>Halobacteriales</taxon>
        <taxon>Natrialbaceae</taxon>
        <taxon>Natribaculum</taxon>
    </lineage>
</organism>
<comment type="caution">
    <text evidence="2">The sequence shown here is derived from an EMBL/GenBank/DDBJ whole genome shotgun (WGS) entry which is preliminary data.</text>
</comment>
<evidence type="ECO:0000313" key="2">
    <source>
        <dbReference type="EMBL" id="MFC4247668.1"/>
    </source>
</evidence>
<feature type="compositionally biased region" description="Basic and acidic residues" evidence="1">
    <location>
        <begin position="1"/>
        <end position="16"/>
    </location>
</feature>
<proteinExistence type="predicted"/>
<feature type="region of interest" description="Disordered" evidence="1">
    <location>
        <begin position="114"/>
        <end position="176"/>
    </location>
</feature>
<reference evidence="2 3" key="1">
    <citation type="journal article" date="2014" name="Int. J. Syst. Evol. Microbiol.">
        <title>Complete genome sequence of Corynebacterium casei LMG S-19264T (=DSM 44701T), isolated from a smear-ripened cheese.</title>
        <authorList>
            <consortium name="US DOE Joint Genome Institute (JGI-PGF)"/>
            <person name="Walter F."/>
            <person name="Albersmeier A."/>
            <person name="Kalinowski J."/>
            <person name="Ruckert C."/>
        </authorList>
    </citation>
    <scope>NUCLEOTIDE SEQUENCE [LARGE SCALE GENOMIC DNA]</scope>
    <source>
        <strain evidence="2 3">IBRC-M 10912</strain>
    </source>
</reference>
<dbReference type="GeneID" id="71856439"/>
<dbReference type="EMBL" id="JBHSDJ010000087">
    <property type="protein sequence ID" value="MFC4247668.1"/>
    <property type="molecule type" value="Genomic_DNA"/>
</dbReference>
<dbReference type="RefSeq" id="WP_246975576.1">
    <property type="nucleotide sequence ID" value="NZ_CP095398.1"/>
</dbReference>
<feature type="region of interest" description="Disordered" evidence="1">
    <location>
        <begin position="1"/>
        <end position="31"/>
    </location>
</feature>
<feature type="compositionally biased region" description="Low complexity" evidence="1">
    <location>
        <begin position="132"/>
        <end position="146"/>
    </location>
</feature>
<accession>A0ABD5P0U2</accession>